<evidence type="ECO:0000313" key="1">
    <source>
        <dbReference type="EMBL" id="NOL60045.1"/>
    </source>
</evidence>
<sequence>MNNKTIPPKLNANKVKKFYSSQMYNIFSNNIHVQSRYNSGDIVNTVRDAIAHKMYVETYVRNYHRIHTPSGDTVFKRIYEAAVNHGIDLLTMLSDNTVKMAMELNAFNSYVNVAIDEHDEPYTGKDNPYLIDAPFHRFRGTDMAYRFA</sequence>
<evidence type="ECO:0000313" key="2">
    <source>
        <dbReference type="Proteomes" id="UP000546917"/>
    </source>
</evidence>
<organism evidence="1 2">
    <name type="scientific">Ferroplasma acidiphilum</name>
    <dbReference type="NCBI Taxonomy" id="74969"/>
    <lineage>
        <taxon>Archaea</taxon>
        <taxon>Methanobacteriati</taxon>
        <taxon>Thermoplasmatota</taxon>
        <taxon>Thermoplasmata</taxon>
        <taxon>Thermoplasmatales</taxon>
        <taxon>Ferroplasmaceae</taxon>
        <taxon>Ferroplasma</taxon>
    </lineage>
</organism>
<reference evidence="1 2" key="1">
    <citation type="submission" date="2020-05" db="EMBL/GenBank/DDBJ databases">
        <authorList>
            <person name="Zhang R."/>
        </authorList>
    </citation>
    <scope>NUCLEOTIDE SEQUENCE [LARGE SCALE GENOMIC DNA]</scope>
    <source>
        <strain evidence="1 2">DSM 28986</strain>
    </source>
</reference>
<accession>A0A7K4FM88</accession>
<dbReference type="RefSeq" id="WP_171481510.1">
    <property type="nucleotide sequence ID" value="NZ_JABGBP010000145.1"/>
</dbReference>
<dbReference type="EMBL" id="JABGBP010000145">
    <property type="protein sequence ID" value="NOL60045.1"/>
    <property type="molecule type" value="Genomic_DNA"/>
</dbReference>
<dbReference type="AlphaFoldDB" id="A0A7K4FM88"/>
<name>A0A7K4FM88_9ARCH</name>
<feature type="non-terminal residue" evidence="1">
    <location>
        <position position="148"/>
    </location>
</feature>
<gene>
    <name evidence="1" type="ORF">HLB00_04250</name>
</gene>
<protein>
    <submittedName>
        <fullName evidence="1">ISH3 family transposase</fullName>
    </submittedName>
</protein>
<dbReference type="Proteomes" id="UP000546917">
    <property type="component" value="Unassembled WGS sequence"/>
</dbReference>
<proteinExistence type="predicted"/>
<comment type="caution">
    <text evidence="1">The sequence shown here is derived from an EMBL/GenBank/DDBJ whole genome shotgun (WGS) entry which is preliminary data.</text>
</comment>